<keyword evidence="2" id="KW-0648">Protein biosynthesis</keyword>
<evidence type="ECO:0000256" key="1">
    <source>
        <dbReference type="ARBA" id="ARBA00022741"/>
    </source>
</evidence>
<sequence>QLEYNIDAINEIIAKRLPIPVHDFAFDPGFIRSFDVNKPSAEVHELRGGVASGSILTGQGNKSSFVR</sequence>
<organism evidence="4 5">
    <name type="scientific">Suillus fuscotomentosus</name>
    <dbReference type="NCBI Taxonomy" id="1912939"/>
    <lineage>
        <taxon>Eukaryota</taxon>
        <taxon>Fungi</taxon>
        <taxon>Dikarya</taxon>
        <taxon>Basidiomycota</taxon>
        <taxon>Agaricomycotina</taxon>
        <taxon>Agaricomycetes</taxon>
        <taxon>Agaricomycetidae</taxon>
        <taxon>Boletales</taxon>
        <taxon>Suillineae</taxon>
        <taxon>Suillaceae</taxon>
        <taxon>Suillus</taxon>
    </lineage>
</organism>
<dbReference type="EMBL" id="JABBWK010000008">
    <property type="protein sequence ID" value="KAG1905062.1"/>
    <property type="molecule type" value="Genomic_DNA"/>
</dbReference>
<evidence type="ECO:0000313" key="4">
    <source>
        <dbReference type="EMBL" id="KAG1905062.1"/>
    </source>
</evidence>
<dbReference type="PANTHER" id="PTHR42854">
    <property type="entry name" value="EUKARYOTIC TRANSLATION INITIATION FACTOR 2 SUBUNIT 3 FAMILY MEMBER"/>
    <property type="match status" value="1"/>
</dbReference>
<dbReference type="PANTHER" id="PTHR42854:SF3">
    <property type="entry name" value="EUKARYOTIC TRANSLATION INITIATION FACTOR 2 SUBUNIT 3-RELATED"/>
    <property type="match status" value="1"/>
</dbReference>
<evidence type="ECO:0000256" key="3">
    <source>
        <dbReference type="ARBA" id="ARBA00023134"/>
    </source>
</evidence>
<dbReference type="RefSeq" id="XP_041230637.1">
    <property type="nucleotide sequence ID" value="XM_041374537.1"/>
</dbReference>
<dbReference type="AlphaFoldDB" id="A0AAD4EF99"/>
<protein>
    <submittedName>
        <fullName evidence="4">Uncharacterized protein</fullName>
    </submittedName>
</protein>
<dbReference type="GO" id="GO:0005850">
    <property type="term" value="C:eukaryotic translation initiation factor 2 complex"/>
    <property type="evidence" value="ECO:0007669"/>
    <property type="project" value="TreeGrafter"/>
</dbReference>
<proteinExistence type="predicted"/>
<keyword evidence="1" id="KW-0547">Nucleotide-binding</keyword>
<evidence type="ECO:0000256" key="2">
    <source>
        <dbReference type="ARBA" id="ARBA00022917"/>
    </source>
</evidence>
<dbReference type="GO" id="GO:0005829">
    <property type="term" value="C:cytosol"/>
    <property type="evidence" value="ECO:0007669"/>
    <property type="project" value="TreeGrafter"/>
</dbReference>
<comment type="caution">
    <text evidence="4">The sequence shown here is derived from an EMBL/GenBank/DDBJ whole genome shotgun (WGS) entry which is preliminary data.</text>
</comment>
<dbReference type="InterPro" id="IPR050543">
    <property type="entry name" value="eIF2G"/>
</dbReference>
<reference evidence="4" key="1">
    <citation type="journal article" date="2020" name="New Phytol.">
        <title>Comparative genomics reveals dynamic genome evolution in host specialist ectomycorrhizal fungi.</title>
        <authorList>
            <person name="Lofgren L.A."/>
            <person name="Nguyen N.H."/>
            <person name="Vilgalys R."/>
            <person name="Ruytinx J."/>
            <person name="Liao H.L."/>
            <person name="Branco S."/>
            <person name="Kuo A."/>
            <person name="LaButti K."/>
            <person name="Lipzen A."/>
            <person name="Andreopoulos W."/>
            <person name="Pangilinan J."/>
            <person name="Riley R."/>
            <person name="Hundley H."/>
            <person name="Na H."/>
            <person name="Barry K."/>
            <person name="Grigoriev I.V."/>
            <person name="Stajich J.E."/>
            <person name="Kennedy P.G."/>
        </authorList>
    </citation>
    <scope>NUCLEOTIDE SEQUENCE</scope>
    <source>
        <strain evidence="4">FC203</strain>
    </source>
</reference>
<gene>
    <name evidence="4" type="ORF">F5891DRAFT_944328</name>
</gene>
<name>A0AAD4EF99_9AGAM</name>
<keyword evidence="3" id="KW-0342">GTP-binding</keyword>
<dbReference type="GO" id="GO:0005525">
    <property type="term" value="F:GTP binding"/>
    <property type="evidence" value="ECO:0007669"/>
    <property type="project" value="UniProtKB-KW"/>
</dbReference>
<keyword evidence="5" id="KW-1185">Reference proteome</keyword>
<dbReference type="InterPro" id="IPR009000">
    <property type="entry name" value="Transl_B-barrel_sf"/>
</dbReference>
<accession>A0AAD4EF99</accession>
<dbReference type="GO" id="GO:0003743">
    <property type="term" value="F:translation initiation factor activity"/>
    <property type="evidence" value="ECO:0007669"/>
    <property type="project" value="TreeGrafter"/>
</dbReference>
<dbReference type="Gene3D" id="2.40.30.10">
    <property type="entry name" value="Translation factors"/>
    <property type="match status" value="1"/>
</dbReference>
<dbReference type="GO" id="GO:0001731">
    <property type="term" value="P:formation of translation preinitiation complex"/>
    <property type="evidence" value="ECO:0007669"/>
    <property type="project" value="TreeGrafter"/>
</dbReference>
<dbReference type="GeneID" id="64668835"/>
<dbReference type="GO" id="GO:0000049">
    <property type="term" value="F:tRNA binding"/>
    <property type="evidence" value="ECO:0007669"/>
    <property type="project" value="TreeGrafter"/>
</dbReference>
<dbReference type="SUPFAM" id="SSF50447">
    <property type="entry name" value="Translation proteins"/>
    <property type="match status" value="1"/>
</dbReference>
<dbReference type="Proteomes" id="UP001195769">
    <property type="component" value="Unassembled WGS sequence"/>
</dbReference>
<evidence type="ECO:0000313" key="5">
    <source>
        <dbReference type="Proteomes" id="UP001195769"/>
    </source>
</evidence>
<feature type="non-terminal residue" evidence="4">
    <location>
        <position position="1"/>
    </location>
</feature>